<evidence type="ECO:0000256" key="1">
    <source>
        <dbReference type="SAM" id="Phobius"/>
    </source>
</evidence>
<dbReference type="Pfam" id="PF26267">
    <property type="entry name" value="DUF8070"/>
    <property type="match status" value="1"/>
</dbReference>
<dbReference type="EMBL" id="CP096658">
    <property type="protein sequence ID" value="UPV99296.1"/>
    <property type="molecule type" value="Genomic_DNA"/>
</dbReference>
<dbReference type="InterPro" id="IPR058383">
    <property type="entry name" value="DUF8070"/>
</dbReference>
<name>A0A8U0IE07_9EURY</name>
<keyword evidence="4" id="KW-1185">Reference proteome</keyword>
<dbReference type="Proteomes" id="UP000830434">
    <property type="component" value="Chromosome"/>
</dbReference>
<dbReference type="KEGG" id="haxz:M0R88_12265"/>
<keyword evidence="1" id="KW-0812">Transmembrane</keyword>
<keyword evidence="1" id="KW-0472">Membrane</keyword>
<evidence type="ECO:0000313" key="4">
    <source>
        <dbReference type="Proteomes" id="UP000830434"/>
    </source>
</evidence>
<keyword evidence="1" id="KW-1133">Transmembrane helix</keyword>
<dbReference type="RefSeq" id="WP_248653794.1">
    <property type="nucleotide sequence ID" value="NZ_CP096658.1"/>
</dbReference>
<dbReference type="GeneID" id="72190642"/>
<sequence>MVDWELIARSGGRYSVAYGGGTALLVALTGWSMLQLLVLVFGLLLLLFVAGGTGTVRMGTAMANADSPGLSGTVTDPTEDDAFATAIDADLKLFFYAVGLLVFDFAAMVVGSTV</sequence>
<accession>A0A8U0IE07</accession>
<feature type="transmembrane region" description="Helical" evidence="1">
    <location>
        <begin position="93"/>
        <end position="111"/>
    </location>
</feature>
<feature type="domain" description="DUF8070" evidence="2">
    <location>
        <begin position="2"/>
        <end position="110"/>
    </location>
</feature>
<organism evidence="3 4">
    <name type="scientific">Halorussus gelatinilyticus</name>
    <dbReference type="NCBI Taxonomy" id="2937524"/>
    <lineage>
        <taxon>Archaea</taxon>
        <taxon>Methanobacteriati</taxon>
        <taxon>Methanobacteriota</taxon>
        <taxon>Stenosarchaea group</taxon>
        <taxon>Halobacteria</taxon>
        <taxon>Halobacteriales</taxon>
        <taxon>Haladaptataceae</taxon>
        <taxon>Halorussus</taxon>
    </lineage>
</organism>
<reference evidence="3" key="1">
    <citation type="submission" date="2022-04" db="EMBL/GenBank/DDBJ databases">
        <title>Diverse halophilic archaea isolated from saline environments.</title>
        <authorList>
            <person name="Cui H.-L."/>
        </authorList>
    </citation>
    <scope>NUCLEOTIDE SEQUENCE</scope>
    <source>
        <strain evidence="3">XZYJT40</strain>
    </source>
</reference>
<evidence type="ECO:0000259" key="2">
    <source>
        <dbReference type="Pfam" id="PF26267"/>
    </source>
</evidence>
<gene>
    <name evidence="3" type="ORF">M0R88_12265</name>
</gene>
<proteinExistence type="predicted"/>
<protein>
    <recommendedName>
        <fullName evidence="2">DUF8070 domain-containing protein</fullName>
    </recommendedName>
</protein>
<dbReference type="AlphaFoldDB" id="A0A8U0IE07"/>
<feature type="transmembrane region" description="Helical" evidence="1">
    <location>
        <begin position="23"/>
        <end position="49"/>
    </location>
</feature>
<evidence type="ECO:0000313" key="3">
    <source>
        <dbReference type="EMBL" id="UPV99296.1"/>
    </source>
</evidence>